<accession>A0ACC2YFN7</accession>
<gene>
    <name evidence="1" type="ORF">H2199_009089</name>
</gene>
<keyword evidence="2" id="KW-1185">Reference proteome</keyword>
<protein>
    <submittedName>
        <fullName evidence="1">Uncharacterized protein</fullName>
    </submittedName>
</protein>
<dbReference type="Proteomes" id="UP001172680">
    <property type="component" value="Unassembled WGS sequence"/>
</dbReference>
<proteinExistence type="predicted"/>
<sequence>MPPAAVVSDIALPSTIPESEQTPANAAHSTLFSLSNKTIAITGGGRGLGITLAAAVLEAGGHAACLDILETPSAVEWAALQKTVNLTGLHVSYHQCDITNEEQLSHILDEIAAGGMRLQAPFYGAIACAGIQQKIPAVDYPAADFERILRVNVLGTFLTAKHSARILIESGIKGSVVMVASMSGQVANRGLTCTAYNTSKSAIHQMCRSVAQEWGRYGIRVNTLSPGYIRTAMTDELLAAEPEIMNVTSEIVRDYWHEMRVIHDSPNGREGSSASRAGLAEEPDVSMLVGDQPSGSVSSPASATTIPVPSNDTSYALEDEIQGHHENHLEIQDTGFGTQASYHTPGMDHSMFVPPSVPDYGASSNGILLNSQTNAESAAAHLPALRETHIELPAMVNGPQQIPNTHAMRPNVTRGVPMLAPNFDEEMFDDGIFLPGSTYQELHTTLRNHVFNTARSNPATRFETPEHGLENECTAEQDSDQSIDFTTTATIERHESDHVEAIPHKAPELTQHREYELWKNYIDEVAPWEWRRHLDGCASLMESVGINGFVGGIEQALFWCFARMGPLSQMLTYSKSPDSAPDVCGGLITSDRTLIPIGNWASKLSLADDIRLFREASSFDTYANYAVFLCGQVLDLFANYAAEEDIHTASYAKRWSRLFELLEDWYLYRPEEMRSILHLQADKRDYSRPFPILLFGNAPAGELLWPCNVDLG</sequence>
<name>A0ACC2YFN7_9PEZI</name>
<evidence type="ECO:0000313" key="1">
    <source>
        <dbReference type="EMBL" id="KAJ9634205.1"/>
    </source>
</evidence>
<evidence type="ECO:0000313" key="2">
    <source>
        <dbReference type="Proteomes" id="UP001172680"/>
    </source>
</evidence>
<dbReference type="EMBL" id="JAPDRP010000035">
    <property type="protein sequence ID" value="KAJ9634205.1"/>
    <property type="molecule type" value="Genomic_DNA"/>
</dbReference>
<organism evidence="1 2">
    <name type="scientific">Coniosporium tulheliwenetii</name>
    <dbReference type="NCBI Taxonomy" id="3383036"/>
    <lineage>
        <taxon>Eukaryota</taxon>
        <taxon>Fungi</taxon>
        <taxon>Dikarya</taxon>
        <taxon>Ascomycota</taxon>
        <taxon>Pezizomycotina</taxon>
        <taxon>Dothideomycetes</taxon>
        <taxon>Dothideomycetes incertae sedis</taxon>
        <taxon>Coniosporium</taxon>
    </lineage>
</organism>
<reference evidence="1" key="1">
    <citation type="submission" date="2022-10" db="EMBL/GenBank/DDBJ databases">
        <title>Culturing micro-colonial fungi from biological soil crusts in the Mojave desert and describing Neophaeococcomyces mojavensis, and introducing the new genera and species Taxawa tesnikishii.</title>
        <authorList>
            <person name="Kurbessoian T."/>
            <person name="Stajich J.E."/>
        </authorList>
    </citation>
    <scope>NUCLEOTIDE SEQUENCE</scope>
    <source>
        <strain evidence="1">JES_115</strain>
    </source>
</reference>
<comment type="caution">
    <text evidence="1">The sequence shown here is derived from an EMBL/GenBank/DDBJ whole genome shotgun (WGS) entry which is preliminary data.</text>
</comment>